<dbReference type="Pfam" id="PF10129">
    <property type="entry name" value="OpgC_C"/>
    <property type="match status" value="1"/>
</dbReference>
<feature type="transmembrane region" description="Helical" evidence="1">
    <location>
        <begin position="282"/>
        <end position="302"/>
    </location>
</feature>
<dbReference type="PANTHER" id="PTHR38592:SF3">
    <property type="entry name" value="BLL4819 PROTEIN"/>
    <property type="match status" value="1"/>
</dbReference>
<accession>A0A857JCV0</accession>
<evidence type="ECO:0000313" key="2">
    <source>
        <dbReference type="EMBL" id="QHJ00793.1"/>
    </source>
</evidence>
<feature type="transmembrane region" description="Helical" evidence="1">
    <location>
        <begin position="91"/>
        <end position="111"/>
    </location>
</feature>
<dbReference type="Proteomes" id="UP000464787">
    <property type="component" value="Chromosome"/>
</dbReference>
<sequence length="392" mass="44136">MPQPASPAPPASSSRRWEIDALRGLMLVLMTLTHLPTRLTTPLGQPFGFVSAAEGFVLLSAYMAGLVYGRLAWRKSVPEMERAFWKRALKVYWCQAATLGFLFTVIAFIGIKHEQTAVTDLMSFYLQRPLVALVSALMLIYEPPLLDILPLYVLFMLLSPWVLALALRHGWAPVMATSALLWLLAQFGLGEWIYNGTSALIPMPVPFHETGSFATYGWQLLWMLGLWMGASRNDPKAKPFTFPNWALVAAVFVGVTCMVWRHKVGQAPFEADEKLNMLFDKWLLGPLRLLDLIALTILTIRFGPALTKRLPRQHYLETLGKASLPVFCAHLVVVLLTLSFFGARFDRPWWQDTLLLIACFGALYGVARLTLWIDKPPEDEGREPRPGRLQGR</sequence>
<name>A0A857JCV0_9BURK</name>
<feature type="transmembrane region" description="Helical" evidence="1">
    <location>
        <begin position="242"/>
        <end position="261"/>
    </location>
</feature>
<feature type="transmembrane region" description="Helical" evidence="1">
    <location>
        <begin position="148"/>
        <end position="167"/>
    </location>
</feature>
<dbReference type="EMBL" id="CP047650">
    <property type="protein sequence ID" value="QHJ00793.1"/>
    <property type="molecule type" value="Genomic_DNA"/>
</dbReference>
<dbReference type="RefSeq" id="WP_160554602.1">
    <property type="nucleotide sequence ID" value="NZ_CP047650.1"/>
</dbReference>
<evidence type="ECO:0000256" key="1">
    <source>
        <dbReference type="SAM" id="Phobius"/>
    </source>
</evidence>
<feature type="transmembrane region" description="Helical" evidence="1">
    <location>
        <begin position="322"/>
        <end position="341"/>
    </location>
</feature>
<organism evidence="2 3">
    <name type="scientific">Xylophilus rhododendri</name>
    <dbReference type="NCBI Taxonomy" id="2697032"/>
    <lineage>
        <taxon>Bacteria</taxon>
        <taxon>Pseudomonadati</taxon>
        <taxon>Pseudomonadota</taxon>
        <taxon>Betaproteobacteria</taxon>
        <taxon>Burkholderiales</taxon>
        <taxon>Xylophilus</taxon>
    </lineage>
</organism>
<feature type="transmembrane region" description="Helical" evidence="1">
    <location>
        <begin position="353"/>
        <end position="373"/>
    </location>
</feature>
<keyword evidence="1" id="KW-1133">Transmembrane helix</keyword>
<gene>
    <name evidence="2" type="ORF">GT347_24090</name>
</gene>
<feature type="transmembrane region" description="Helical" evidence="1">
    <location>
        <begin position="179"/>
        <end position="201"/>
    </location>
</feature>
<keyword evidence="1" id="KW-0472">Membrane</keyword>
<keyword evidence="1" id="KW-0812">Transmembrane</keyword>
<dbReference type="PANTHER" id="PTHR38592">
    <property type="entry name" value="BLL4819 PROTEIN"/>
    <property type="match status" value="1"/>
</dbReference>
<proteinExistence type="predicted"/>
<feature type="transmembrane region" description="Helical" evidence="1">
    <location>
        <begin position="213"/>
        <end position="230"/>
    </location>
</feature>
<protein>
    <submittedName>
        <fullName evidence="2">OpgC domain-containing protein</fullName>
    </submittedName>
</protein>
<keyword evidence="3" id="KW-1185">Reference proteome</keyword>
<dbReference type="AlphaFoldDB" id="A0A857JCV0"/>
<feature type="transmembrane region" description="Helical" evidence="1">
    <location>
        <begin position="49"/>
        <end position="71"/>
    </location>
</feature>
<dbReference type="InterPro" id="IPR014550">
    <property type="entry name" value="UCP028704_OpgC"/>
</dbReference>
<evidence type="ECO:0000313" key="3">
    <source>
        <dbReference type="Proteomes" id="UP000464787"/>
    </source>
</evidence>
<reference evidence="2 3" key="1">
    <citation type="submission" date="2020-01" db="EMBL/GenBank/DDBJ databases">
        <title>Genome sequencing of strain KACC 21265.</title>
        <authorList>
            <person name="Heo J."/>
            <person name="Kim S.-J."/>
            <person name="Kim J.-S."/>
            <person name="Hong S.-B."/>
            <person name="Kwon S.-W."/>
        </authorList>
    </citation>
    <scope>NUCLEOTIDE SEQUENCE [LARGE SCALE GENOMIC DNA]</scope>
    <source>
        <strain evidence="2 3">KACC 21265</strain>
    </source>
</reference>
<dbReference type="PIRSF" id="PIRSF028704">
    <property type="entry name" value="UPC028704"/>
    <property type="match status" value="1"/>
</dbReference>
<dbReference type="KEGG" id="xyk:GT347_24090"/>